<organism evidence="1 2">
    <name type="scientific">Paspalum notatum var. saurae</name>
    <dbReference type="NCBI Taxonomy" id="547442"/>
    <lineage>
        <taxon>Eukaryota</taxon>
        <taxon>Viridiplantae</taxon>
        <taxon>Streptophyta</taxon>
        <taxon>Embryophyta</taxon>
        <taxon>Tracheophyta</taxon>
        <taxon>Spermatophyta</taxon>
        <taxon>Magnoliopsida</taxon>
        <taxon>Liliopsida</taxon>
        <taxon>Poales</taxon>
        <taxon>Poaceae</taxon>
        <taxon>PACMAD clade</taxon>
        <taxon>Panicoideae</taxon>
        <taxon>Andropogonodae</taxon>
        <taxon>Paspaleae</taxon>
        <taxon>Paspalinae</taxon>
        <taxon>Paspalum</taxon>
    </lineage>
</organism>
<proteinExistence type="predicted"/>
<dbReference type="Proteomes" id="UP001341281">
    <property type="component" value="Chromosome 03"/>
</dbReference>
<evidence type="ECO:0000313" key="2">
    <source>
        <dbReference type="Proteomes" id="UP001341281"/>
    </source>
</evidence>
<evidence type="ECO:0000313" key="1">
    <source>
        <dbReference type="EMBL" id="WVZ62184.1"/>
    </source>
</evidence>
<dbReference type="EMBL" id="CP144747">
    <property type="protein sequence ID" value="WVZ62184.1"/>
    <property type="molecule type" value="Genomic_DNA"/>
</dbReference>
<sequence length="66" mass="7146">MSEDGTVRTRLEQRNCSFLSGRKGTLCVHFTGSKHPVGLKGKFSLAFSSPLRPLVLCPLPAMDAKA</sequence>
<reference evidence="1 2" key="1">
    <citation type="submission" date="2024-02" db="EMBL/GenBank/DDBJ databases">
        <title>High-quality chromosome-scale genome assembly of Pensacola bahiagrass (Paspalum notatum Flugge var. saurae).</title>
        <authorList>
            <person name="Vega J.M."/>
            <person name="Podio M."/>
            <person name="Orjuela J."/>
            <person name="Siena L.A."/>
            <person name="Pessino S.C."/>
            <person name="Combes M.C."/>
            <person name="Mariac C."/>
            <person name="Albertini E."/>
            <person name="Pupilli F."/>
            <person name="Ortiz J.P.A."/>
            <person name="Leblanc O."/>
        </authorList>
    </citation>
    <scope>NUCLEOTIDE SEQUENCE [LARGE SCALE GENOMIC DNA]</scope>
    <source>
        <strain evidence="1">R1</strain>
        <tissue evidence="1">Leaf</tissue>
    </source>
</reference>
<accession>A0AAQ3SYZ1</accession>
<name>A0AAQ3SYZ1_PASNO</name>
<gene>
    <name evidence="1" type="ORF">U9M48_011957</name>
</gene>
<dbReference type="AlphaFoldDB" id="A0AAQ3SYZ1"/>
<protein>
    <submittedName>
        <fullName evidence="1">Uncharacterized protein</fullName>
    </submittedName>
</protein>
<keyword evidence="2" id="KW-1185">Reference proteome</keyword>